<dbReference type="EMBL" id="SJPJ01000001">
    <property type="protein sequence ID" value="TWT84209.1"/>
    <property type="molecule type" value="Genomic_DNA"/>
</dbReference>
<dbReference type="InterPro" id="IPR036388">
    <property type="entry name" value="WH-like_DNA-bd_sf"/>
</dbReference>
<keyword evidence="3" id="KW-1185">Reference proteome</keyword>
<accession>A0A5C5ZA15</accession>
<dbReference type="AlphaFoldDB" id="A0A5C5ZA15"/>
<comment type="caution">
    <text evidence="2">The sequence shown here is derived from an EMBL/GenBank/DDBJ whole genome shotgun (WGS) entry which is preliminary data.</text>
</comment>
<feature type="compositionally biased region" description="Low complexity" evidence="1">
    <location>
        <begin position="71"/>
        <end position="87"/>
    </location>
</feature>
<feature type="region of interest" description="Disordered" evidence="1">
    <location>
        <begin position="68"/>
        <end position="87"/>
    </location>
</feature>
<protein>
    <submittedName>
        <fullName evidence="2">Uncharacterized protein</fullName>
    </submittedName>
</protein>
<proteinExistence type="predicted"/>
<evidence type="ECO:0000313" key="2">
    <source>
        <dbReference type="EMBL" id="TWT84209.1"/>
    </source>
</evidence>
<dbReference type="SUPFAM" id="SSF46785">
    <property type="entry name" value="Winged helix' DNA-binding domain"/>
    <property type="match status" value="1"/>
</dbReference>
<gene>
    <name evidence="2" type="ORF">CA13_56850</name>
</gene>
<evidence type="ECO:0000256" key="1">
    <source>
        <dbReference type="SAM" id="MobiDB-lite"/>
    </source>
</evidence>
<dbReference type="InterPro" id="IPR036390">
    <property type="entry name" value="WH_DNA-bd_sf"/>
</dbReference>
<sequence>MLLLLRNGGDYDAMKLASELGVARRTVFRDLASFRDIGIPIEFDIKSGRFWIPSLHDQENFERPLGIVNVSSGQDGAPDSSGGSDSDSINSLIRSAITHTAAFPDDDSILRQIALLLASHPSKMPSDTDGSKQLTLDENARATTELEESDARVSDEEPDCARGRLRRRFDDDHTIAVTGSHSGDTSSIRSFSFGLPEGFECLCQAISSQNCIRVIDESSRFFANDTTIEPLSLTFDREGWMLVAAIEGANSPRIPIQGLRFFLVDETPVARSTDPARSDLNEK</sequence>
<evidence type="ECO:0000313" key="3">
    <source>
        <dbReference type="Proteomes" id="UP000315010"/>
    </source>
</evidence>
<name>A0A5C5ZA15_9BACT</name>
<organism evidence="2 3">
    <name type="scientific">Novipirellula herctigrandis</name>
    <dbReference type="NCBI Taxonomy" id="2527986"/>
    <lineage>
        <taxon>Bacteria</taxon>
        <taxon>Pseudomonadati</taxon>
        <taxon>Planctomycetota</taxon>
        <taxon>Planctomycetia</taxon>
        <taxon>Pirellulales</taxon>
        <taxon>Pirellulaceae</taxon>
        <taxon>Novipirellula</taxon>
    </lineage>
</organism>
<dbReference type="Gene3D" id="1.10.10.10">
    <property type="entry name" value="Winged helix-like DNA-binding domain superfamily/Winged helix DNA-binding domain"/>
    <property type="match status" value="1"/>
</dbReference>
<dbReference type="Proteomes" id="UP000315010">
    <property type="component" value="Unassembled WGS sequence"/>
</dbReference>
<reference evidence="2 3" key="1">
    <citation type="submission" date="2019-02" db="EMBL/GenBank/DDBJ databases">
        <title>Deep-cultivation of Planctomycetes and their phenomic and genomic characterization uncovers novel biology.</title>
        <authorList>
            <person name="Wiegand S."/>
            <person name="Jogler M."/>
            <person name="Boedeker C."/>
            <person name="Pinto D."/>
            <person name="Vollmers J."/>
            <person name="Rivas-Marin E."/>
            <person name="Kohn T."/>
            <person name="Peeters S.H."/>
            <person name="Heuer A."/>
            <person name="Rast P."/>
            <person name="Oberbeckmann S."/>
            <person name="Bunk B."/>
            <person name="Jeske O."/>
            <person name="Meyerdierks A."/>
            <person name="Storesund J.E."/>
            <person name="Kallscheuer N."/>
            <person name="Luecker S."/>
            <person name="Lage O.M."/>
            <person name="Pohl T."/>
            <person name="Merkel B.J."/>
            <person name="Hornburger P."/>
            <person name="Mueller R.-W."/>
            <person name="Bruemmer F."/>
            <person name="Labrenz M."/>
            <person name="Spormann A.M."/>
            <person name="Op Den Camp H."/>
            <person name="Overmann J."/>
            <person name="Amann R."/>
            <person name="Jetten M.S.M."/>
            <person name="Mascher T."/>
            <person name="Medema M.H."/>
            <person name="Devos D.P."/>
            <person name="Kaster A.-K."/>
            <person name="Ovreas L."/>
            <person name="Rohde M."/>
            <person name="Galperin M.Y."/>
            <person name="Jogler C."/>
        </authorList>
    </citation>
    <scope>NUCLEOTIDE SEQUENCE [LARGE SCALE GENOMIC DNA]</scope>
    <source>
        <strain evidence="2 3">CA13</strain>
    </source>
</reference>